<protein>
    <submittedName>
        <fullName evidence="1">Uncharacterized protein</fullName>
    </submittedName>
</protein>
<dbReference type="GO" id="GO:0016705">
    <property type="term" value="F:oxidoreductase activity, acting on paired donors, with incorporation or reduction of molecular oxygen"/>
    <property type="evidence" value="ECO:0007669"/>
    <property type="project" value="InterPro"/>
</dbReference>
<dbReference type="GO" id="GO:0004497">
    <property type="term" value="F:monooxygenase activity"/>
    <property type="evidence" value="ECO:0007669"/>
    <property type="project" value="InterPro"/>
</dbReference>
<dbReference type="AlphaFoldDB" id="A0A0A9D7Q5"/>
<dbReference type="EMBL" id="GBRH01216215">
    <property type="protein sequence ID" value="JAD81680.1"/>
    <property type="molecule type" value="Transcribed_RNA"/>
</dbReference>
<dbReference type="GO" id="GO:0005506">
    <property type="term" value="F:iron ion binding"/>
    <property type="evidence" value="ECO:0007669"/>
    <property type="project" value="InterPro"/>
</dbReference>
<reference evidence="1" key="2">
    <citation type="journal article" date="2015" name="Data Brief">
        <title>Shoot transcriptome of the giant reed, Arundo donax.</title>
        <authorList>
            <person name="Barrero R.A."/>
            <person name="Guerrero F.D."/>
            <person name="Moolhuijzen P."/>
            <person name="Goolsby J.A."/>
            <person name="Tidwell J."/>
            <person name="Bellgard S.E."/>
            <person name="Bellgard M.I."/>
        </authorList>
    </citation>
    <scope>NUCLEOTIDE SEQUENCE</scope>
    <source>
        <tissue evidence="1">Shoot tissue taken approximately 20 cm above the soil surface</tissue>
    </source>
</reference>
<sequence length="61" mass="6985">MCPGSEFARMKTMVAMHYLLRKFNWKMCFKHETYKKDPKPTPVLGLPVELELRSSPAGADA</sequence>
<dbReference type="Gene3D" id="1.10.630.10">
    <property type="entry name" value="Cytochrome P450"/>
    <property type="match status" value="1"/>
</dbReference>
<dbReference type="Pfam" id="PF00067">
    <property type="entry name" value="p450"/>
    <property type="match status" value="1"/>
</dbReference>
<dbReference type="InterPro" id="IPR001128">
    <property type="entry name" value="Cyt_P450"/>
</dbReference>
<organism evidence="1">
    <name type="scientific">Arundo donax</name>
    <name type="common">Giant reed</name>
    <name type="synonym">Donax arundinaceus</name>
    <dbReference type="NCBI Taxonomy" id="35708"/>
    <lineage>
        <taxon>Eukaryota</taxon>
        <taxon>Viridiplantae</taxon>
        <taxon>Streptophyta</taxon>
        <taxon>Embryophyta</taxon>
        <taxon>Tracheophyta</taxon>
        <taxon>Spermatophyta</taxon>
        <taxon>Magnoliopsida</taxon>
        <taxon>Liliopsida</taxon>
        <taxon>Poales</taxon>
        <taxon>Poaceae</taxon>
        <taxon>PACMAD clade</taxon>
        <taxon>Arundinoideae</taxon>
        <taxon>Arundineae</taxon>
        <taxon>Arundo</taxon>
    </lineage>
</organism>
<dbReference type="SUPFAM" id="SSF48264">
    <property type="entry name" value="Cytochrome P450"/>
    <property type="match status" value="1"/>
</dbReference>
<reference evidence="1" key="1">
    <citation type="submission" date="2014-09" db="EMBL/GenBank/DDBJ databases">
        <authorList>
            <person name="Magalhaes I.L.F."/>
            <person name="Oliveira U."/>
            <person name="Santos F.R."/>
            <person name="Vidigal T.H.D.A."/>
            <person name="Brescovit A.D."/>
            <person name="Santos A.J."/>
        </authorList>
    </citation>
    <scope>NUCLEOTIDE SEQUENCE</scope>
    <source>
        <tissue evidence="1">Shoot tissue taken approximately 20 cm above the soil surface</tissue>
    </source>
</reference>
<proteinExistence type="predicted"/>
<accession>A0A0A9D7Q5</accession>
<dbReference type="InterPro" id="IPR036396">
    <property type="entry name" value="Cyt_P450_sf"/>
</dbReference>
<name>A0A0A9D7Q5_ARUDO</name>
<evidence type="ECO:0000313" key="1">
    <source>
        <dbReference type="EMBL" id="JAD81680.1"/>
    </source>
</evidence>
<dbReference type="GO" id="GO:0020037">
    <property type="term" value="F:heme binding"/>
    <property type="evidence" value="ECO:0007669"/>
    <property type="project" value="InterPro"/>
</dbReference>